<protein>
    <recommendedName>
        <fullName evidence="7">Repressor of RNA polymerase III transcription</fullName>
    </recommendedName>
</protein>
<keyword evidence="6" id="KW-1185">Reference proteome</keyword>
<name>S9VVW7_9TRYP</name>
<dbReference type="Gene3D" id="3.40.1000.50">
    <property type="entry name" value="Repressor of RNA polymerase III transcription Maf1"/>
    <property type="match status" value="1"/>
</dbReference>
<evidence type="ECO:0000313" key="4">
    <source>
        <dbReference type="EMBL" id="EPY32126.1"/>
    </source>
</evidence>
<dbReference type="InterPro" id="IPR015257">
    <property type="entry name" value="Maf1"/>
</dbReference>
<evidence type="ECO:0000313" key="2">
    <source>
        <dbReference type="EMBL" id="EPY22913.1"/>
    </source>
</evidence>
<proteinExistence type="predicted"/>
<dbReference type="Proteomes" id="UP000015354">
    <property type="component" value="Unassembled WGS sequence"/>
</dbReference>
<evidence type="ECO:0000313" key="6">
    <source>
        <dbReference type="Proteomes" id="UP000015354"/>
    </source>
</evidence>
<dbReference type="PANTHER" id="PTHR22504">
    <property type="entry name" value="REPRESSOR OF RNA POLYMERASE III TRANSCRIPTION MAF1"/>
    <property type="match status" value="1"/>
</dbReference>
<dbReference type="AlphaFoldDB" id="S9VVW7"/>
<organism evidence="3 6">
    <name type="scientific">Strigomonas culicis</name>
    <dbReference type="NCBI Taxonomy" id="28005"/>
    <lineage>
        <taxon>Eukaryota</taxon>
        <taxon>Discoba</taxon>
        <taxon>Euglenozoa</taxon>
        <taxon>Kinetoplastea</taxon>
        <taxon>Metakinetoplastina</taxon>
        <taxon>Trypanosomatida</taxon>
        <taxon>Trypanosomatidae</taxon>
        <taxon>Strigomonadinae</taxon>
        <taxon>Strigomonas</taxon>
    </lineage>
</organism>
<gene>
    <name evidence="5" type="ORF">STCU_01115</name>
    <name evidence="4" type="ORF">STCU_02963</name>
    <name evidence="3" type="ORF">STCU_03612</name>
    <name evidence="2" type="ORF">STCU_08046</name>
</gene>
<comment type="caution">
    <text evidence="3">The sequence shown here is derived from an EMBL/GenBank/DDBJ whole genome shotgun (WGS) entry which is preliminary data.</text>
</comment>
<dbReference type="GO" id="GO:0000994">
    <property type="term" value="F:RNA polymerase III core binding"/>
    <property type="evidence" value="ECO:0007669"/>
    <property type="project" value="TreeGrafter"/>
</dbReference>
<evidence type="ECO:0000313" key="5">
    <source>
        <dbReference type="EMBL" id="EPY35559.1"/>
    </source>
</evidence>
<reference evidence="3 6" key="1">
    <citation type="journal article" date="2013" name="PLoS ONE">
        <title>Predicting the Proteins of Angomonas deanei, Strigomonas culicis and Their Respective Endosymbionts Reveals New Aspects of the Trypanosomatidae Family.</title>
        <authorList>
            <person name="Motta M.C."/>
            <person name="Martins A.C."/>
            <person name="de Souza S.S."/>
            <person name="Catta-Preta C.M."/>
            <person name="Silva R."/>
            <person name="Klein C.C."/>
            <person name="de Almeida L.G."/>
            <person name="de Lima Cunha O."/>
            <person name="Ciapina L.P."/>
            <person name="Brocchi M."/>
            <person name="Colabardini A.C."/>
            <person name="de Araujo Lima B."/>
            <person name="Machado C.R."/>
            <person name="de Almeida Soares C.M."/>
            <person name="Probst C.M."/>
            <person name="de Menezes C.B."/>
            <person name="Thompson C.E."/>
            <person name="Bartholomeu D.C."/>
            <person name="Gradia D.F."/>
            <person name="Pavoni D.P."/>
            <person name="Grisard E.C."/>
            <person name="Fantinatti-Garboggini F."/>
            <person name="Marchini F.K."/>
            <person name="Rodrigues-Luiz G.F."/>
            <person name="Wagner G."/>
            <person name="Goldman G.H."/>
            <person name="Fietto J.L."/>
            <person name="Elias M.C."/>
            <person name="Goldman M.H."/>
            <person name="Sagot M.F."/>
            <person name="Pereira M."/>
            <person name="Stoco P.H."/>
            <person name="de Mendonca-Neto R.P."/>
            <person name="Teixeira S.M."/>
            <person name="Maciel T.E."/>
            <person name="de Oliveira Mendes T.A."/>
            <person name="Urmenyi T.P."/>
            <person name="de Souza W."/>
            <person name="Schenkman S."/>
            <person name="de Vasconcelos A.T."/>
        </authorList>
    </citation>
    <scope>NUCLEOTIDE SEQUENCE [LARGE SCALE GENOMIC DNA]</scope>
</reference>
<feature type="region of interest" description="Disordered" evidence="1">
    <location>
        <begin position="240"/>
        <end position="269"/>
    </location>
</feature>
<dbReference type="EMBL" id="ATMH01003612">
    <property type="protein sequence ID" value="EPY31121.1"/>
    <property type="molecule type" value="Genomic_DNA"/>
</dbReference>
<dbReference type="PANTHER" id="PTHR22504:SF0">
    <property type="entry name" value="REPRESSOR OF RNA POLYMERASE III TRANSCRIPTION MAF1 HOMOLOG"/>
    <property type="match status" value="1"/>
</dbReference>
<dbReference type="GO" id="GO:0005634">
    <property type="term" value="C:nucleus"/>
    <property type="evidence" value="ECO:0007669"/>
    <property type="project" value="TreeGrafter"/>
</dbReference>
<dbReference type="InterPro" id="IPR038564">
    <property type="entry name" value="Maf1_sf"/>
</dbReference>
<dbReference type="EMBL" id="ATMH01002963">
    <property type="protein sequence ID" value="EPY32126.1"/>
    <property type="molecule type" value="Genomic_DNA"/>
</dbReference>
<dbReference type="Pfam" id="PF09174">
    <property type="entry name" value="Maf1"/>
    <property type="match status" value="1"/>
</dbReference>
<dbReference type="OrthoDB" id="277029at2759"/>
<evidence type="ECO:0000313" key="3">
    <source>
        <dbReference type="EMBL" id="EPY31121.1"/>
    </source>
</evidence>
<evidence type="ECO:0008006" key="7">
    <source>
        <dbReference type="Google" id="ProtNLM"/>
    </source>
</evidence>
<reference evidence="3" key="2">
    <citation type="submission" date="2013-03" db="EMBL/GenBank/DDBJ databases">
        <authorList>
            <person name="Motta M.C.M."/>
            <person name="Martins A.C.A."/>
            <person name="Preta C.M.C.C."/>
            <person name="Silva R."/>
            <person name="de Souza S.S."/>
            <person name="Klein C.C."/>
            <person name="de Almeida L.G.P."/>
            <person name="Cunha O.L."/>
            <person name="Colabardini A.C."/>
            <person name="Lima B.A."/>
            <person name="Machado C.R."/>
            <person name="Soares C.M.A."/>
            <person name="de Menezes C.B.A."/>
            <person name="Bartolomeu D.C."/>
            <person name="Grisard E.C."/>
            <person name="Fantinatti-Garboggini F."/>
            <person name="Rodrigues-Luiz G.F."/>
            <person name="Wagner G."/>
            <person name="Goldman G.H."/>
            <person name="Fietto J.L.R."/>
            <person name="Ciapina L.P."/>
            <person name="Brocchi M."/>
            <person name="Elias M.C."/>
            <person name="Goldman M.H.S."/>
            <person name="Sagot M.-F."/>
            <person name="Pereira M."/>
            <person name="Stoco P.H."/>
            <person name="Teixeira S.M.R."/>
            <person name="de Mendonca-Neto R.P."/>
            <person name="Maciel T.E.F."/>
            <person name="Mendes T.A.O."/>
            <person name="Urmenyi T.P."/>
            <person name="Teixeira M.M.G."/>
            <person name="de Camargo E.F.P."/>
            <person name="de Sousa W."/>
            <person name="Schenkman S."/>
            <person name="de Vasconcelos A.T.R."/>
        </authorList>
    </citation>
    <scope>NUCLEOTIDE SEQUENCE</scope>
</reference>
<dbReference type="EMBL" id="ATMH01008046">
    <property type="protein sequence ID" value="EPY22913.1"/>
    <property type="molecule type" value="Genomic_DNA"/>
</dbReference>
<evidence type="ECO:0000256" key="1">
    <source>
        <dbReference type="SAM" id="MobiDB-lite"/>
    </source>
</evidence>
<sequence>MKFIPLQSFESINSLLQAVEAQGCILNIRLEAFTCRHTREEKQIASDIAMNLNSLHTTPVISPVPVVAAAAGTFAADAMPPLVLGSTAEGPYTPTQPVHAEDIDERLVYLVAALNCLYCDDGYDFSVLTESDFVALQEAHVKNEVQLYLQSLPDVCGPAVQHFWPAIEEQVLDGAQGCEYYQFSSPSDPMAGNSVFSHHFFLYNKRKKVLVSLLIYAEGNMYRGDDGYMPVETLQYARDEDTEDSARYASSPEPEDAEWVGKNRDFYGY</sequence>
<dbReference type="GO" id="GO:0016480">
    <property type="term" value="P:negative regulation of transcription by RNA polymerase III"/>
    <property type="evidence" value="ECO:0007669"/>
    <property type="project" value="InterPro"/>
</dbReference>
<accession>S9VVW7</accession>
<feature type="compositionally biased region" description="Basic and acidic residues" evidence="1">
    <location>
        <begin position="259"/>
        <end position="269"/>
    </location>
</feature>
<dbReference type="EMBL" id="ATMH01001115">
    <property type="protein sequence ID" value="EPY35559.1"/>
    <property type="molecule type" value="Genomic_DNA"/>
</dbReference>